<dbReference type="Gene3D" id="1.50.40.10">
    <property type="entry name" value="Mitochondrial carrier domain"/>
    <property type="match status" value="1"/>
</dbReference>
<evidence type="ECO:0000256" key="11">
    <source>
        <dbReference type="ARBA" id="ARBA00023136"/>
    </source>
</evidence>
<feature type="domain" description="EF-hand" evidence="14">
    <location>
        <begin position="28"/>
        <end position="63"/>
    </location>
</feature>
<feature type="domain" description="EF-hand" evidence="14">
    <location>
        <begin position="129"/>
        <end position="164"/>
    </location>
</feature>
<dbReference type="Pfam" id="PF13499">
    <property type="entry name" value="EF-hand_7"/>
    <property type="match status" value="2"/>
</dbReference>
<dbReference type="InterPro" id="IPR002067">
    <property type="entry name" value="MCP"/>
</dbReference>
<proteinExistence type="inferred from homology"/>
<organism evidence="15">
    <name type="scientific">Clastoptera arizonana</name>
    <name type="common">Arizona spittle bug</name>
    <dbReference type="NCBI Taxonomy" id="38151"/>
    <lineage>
        <taxon>Eukaryota</taxon>
        <taxon>Metazoa</taxon>
        <taxon>Ecdysozoa</taxon>
        <taxon>Arthropoda</taxon>
        <taxon>Hexapoda</taxon>
        <taxon>Insecta</taxon>
        <taxon>Pterygota</taxon>
        <taxon>Neoptera</taxon>
        <taxon>Paraneoptera</taxon>
        <taxon>Hemiptera</taxon>
        <taxon>Auchenorrhyncha</taxon>
        <taxon>Cercopoidea</taxon>
        <taxon>Clastopteridae</taxon>
        <taxon>Clastoptera</taxon>
    </lineage>
</organism>
<dbReference type="InterPro" id="IPR018247">
    <property type="entry name" value="EF_Hand_1_Ca_BS"/>
</dbReference>
<keyword evidence="6" id="KW-0677">Repeat</keyword>
<keyword evidence="11 12" id="KW-0472">Membrane</keyword>
<feature type="repeat" description="Solcar" evidence="12">
    <location>
        <begin position="199"/>
        <end position="283"/>
    </location>
</feature>
<evidence type="ECO:0000256" key="12">
    <source>
        <dbReference type="PROSITE-ProRule" id="PRU00282"/>
    </source>
</evidence>
<evidence type="ECO:0000256" key="2">
    <source>
        <dbReference type="ARBA" id="ARBA00006375"/>
    </source>
</evidence>
<evidence type="ECO:0000259" key="14">
    <source>
        <dbReference type="PROSITE" id="PS50222"/>
    </source>
</evidence>
<evidence type="ECO:0000256" key="5">
    <source>
        <dbReference type="ARBA" id="ARBA00022723"/>
    </source>
</evidence>
<evidence type="ECO:0000256" key="8">
    <source>
        <dbReference type="ARBA" id="ARBA00022837"/>
    </source>
</evidence>
<dbReference type="SUPFAM" id="SSF47473">
    <property type="entry name" value="EF-hand"/>
    <property type="match status" value="1"/>
</dbReference>
<keyword evidence="4 12" id="KW-0812">Transmembrane</keyword>
<feature type="repeat" description="Solcar" evidence="12">
    <location>
        <begin position="293"/>
        <end position="378"/>
    </location>
</feature>
<evidence type="ECO:0000256" key="13">
    <source>
        <dbReference type="RuleBase" id="RU000488"/>
    </source>
</evidence>
<keyword evidence="9" id="KW-1133">Transmembrane helix</keyword>
<evidence type="ECO:0000256" key="6">
    <source>
        <dbReference type="ARBA" id="ARBA00022737"/>
    </source>
</evidence>
<dbReference type="FunFam" id="1.10.238.10:FF:000320">
    <property type="entry name" value="Uncharacterized protein, isoform B"/>
    <property type="match status" value="1"/>
</dbReference>
<protein>
    <recommendedName>
        <fullName evidence="14">EF-hand domain-containing protein</fullName>
    </recommendedName>
</protein>
<keyword evidence="5" id="KW-0479">Metal-binding</keyword>
<dbReference type="FunFam" id="1.10.238.10:FF:000028">
    <property type="entry name" value="Putative calcium-binding mitochondrial carrier protein scamc-2"/>
    <property type="match status" value="1"/>
</dbReference>
<keyword evidence="10" id="KW-0496">Mitochondrion</keyword>
<dbReference type="SUPFAM" id="SSF103506">
    <property type="entry name" value="Mitochondrial carrier"/>
    <property type="match status" value="1"/>
</dbReference>
<dbReference type="SMART" id="SM00054">
    <property type="entry name" value="EFh"/>
    <property type="match status" value="4"/>
</dbReference>
<dbReference type="PROSITE" id="PS50920">
    <property type="entry name" value="SOLCAR"/>
    <property type="match status" value="3"/>
</dbReference>
<dbReference type="AlphaFoldDB" id="A0A1B6CWK1"/>
<dbReference type="InterPro" id="IPR002048">
    <property type="entry name" value="EF_hand_dom"/>
</dbReference>
<dbReference type="PRINTS" id="PR00926">
    <property type="entry name" value="MITOCARRIER"/>
</dbReference>
<dbReference type="InterPro" id="IPR023395">
    <property type="entry name" value="MCP_dom_sf"/>
</dbReference>
<dbReference type="PANTHER" id="PTHR24089">
    <property type="entry name" value="SOLUTE CARRIER FAMILY 25"/>
    <property type="match status" value="1"/>
</dbReference>
<dbReference type="CDD" id="cd00051">
    <property type="entry name" value="EFh"/>
    <property type="match status" value="1"/>
</dbReference>
<dbReference type="PROSITE" id="PS00018">
    <property type="entry name" value="EF_HAND_1"/>
    <property type="match status" value="2"/>
</dbReference>
<dbReference type="InterPro" id="IPR018108">
    <property type="entry name" value="MCP_transmembrane"/>
</dbReference>
<evidence type="ECO:0000256" key="10">
    <source>
        <dbReference type="ARBA" id="ARBA00023128"/>
    </source>
</evidence>
<evidence type="ECO:0000256" key="7">
    <source>
        <dbReference type="ARBA" id="ARBA00022792"/>
    </source>
</evidence>
<dbReference type="Pfam" id="PF00153">
    <property type="entry name" value="Mito_carr"/>
    <property type="match status" value="3"/>
</dbReference>
<comment type="subcellular location">
    <subcellularLocation>
        <location evidence="1">Mitochondrion inner membrane</location>
        <topology evidence="1">Multi-pass membrane protein</topology>
    </subcellularLocation>
</comment>
<dbReference type="FunFam" id="1.50.40.10:FF:000003">
    <property type="entry name" value="Putative calcium-binding mitochondrial carrier protein scamc-2"/>
    <property type="match status" value="1"/>
</dbReference>
<accession>A0A1B6CWK1</accession>
<dbReference type="GO" id="GO:0055085">
    <property type="term" value="P:transmembrane transport"/>
    <property type="evidence" value="ECO:0007669"/>
    <property type="project" value="InterPro"/>
</dbReference>
<gene>
    <name evidence="15" type="ORF">g.15642</name>
</gene>
<feature type="repeat" description="Solcar" evidence="12">
    <location>
        <begin position="388"/>
        <end position="472"/>
    </location>
</feature>
<evidence type="ECO:0000256" key="3">
    <source>
        <dbReference type="ARBA" id="ARBA00022448"/>
    </source>
</evidence>
<dbReference type="InterPro" id="IPR011992">
    <property type="entry name" value="EF-hand-dom_pair"/>
</dbReference>
<evidence type="ECO:0000256" key="4">
    <source>
        <dbReference type="ARBA" id="ARBA00022692"/>
    </source>
</evidence>
<sequence>MVGQNVTLTPVNPVVVHPPHYLHELPLEDEERLEKIFKTLDTDGNGKIDIHDLSVALKDFGVHHRYAEKFLESSDSNKSGDISLAEFIHYVKEHEKNLRLGFSHIDKNKDGKIDLEELIRAFKELGIEVEQHEAKKLLRRMDKDGSLEITFNEWRDFLLYAPSTNIHDLIVYWRHSTYLDIGEDFNIPDDFTQKEMLTGMWWRHLVAGGVAGAVSRTSTAPLDRAKVFFQVYGTKDMRIKGCVGKLITEGGIIGMWRGNGINVLKIAPESALKFMAYEQAKKFIRHQNGGNELGIYQRFFAGSTAGVFSQTIIYPLEVLKTRLALGKTGEYKSIIDCAKKILFKEGLKSFYRGYIPNTIGIVPYAGIDLAVYETLKNQYLKKNNTEAPGPLLLLTCGTISSTCGQVCSYPLALIRTKLQAKPQTTHTWTSLFKEVYRTEGIPGLYRGITMNMLKVAPAVSISYLVYERCRSSLGVQMT</sequence>
<dbReference type="PROSITE" id="PS50222">
    <property type="entry name" value="EF_HAND_2"/>
    <property type="match status" value="3"/>
</dbReference>
<evidence type="ECO:0000256" key="1">
    <source>
        <dbReference type="ARBA" id="ARBA00004448"/>
    </source>
</evidence>
<evidence type="ECO:0000313" key="15">
    <source>
        <dbReference type="EMBL" id="JAS17764.1"/>
    </source>
</evidence>
<evidence type="ECO:0000256" key="9">
    <source>
        <dbReference type="ARBA" id="ARBA00022989"/>
    </source>
</evidence>
<comment type="similarity">
    <text evidence="2 13">Belongs to the mitochondrial carrier (TC 2.A.29) family.</text>
</comment>
<keyword evidence="8" id="KW-0106">Calcium</keyword>
<dbReference type="EMBL" id="GEDC01019534">
    <property type="protein sequence ID" value="JAS17764.1"/>
    <property type="molecule type" value="Transcribed_RNA"/>
</dbReference>
<reference evidence="15" key="1">
    <citation type="submission" date="2015-12" db="EMBL/GenBank/DDBJ databases">
        <title>De novo transcriptome assembly of four potential Pierce s Disease insect vectors from Arizona vineyards.</title>
        <authorList>
            <person name="Tassone E.E."/>
        </authorList>
    </citation>
    <scope>NUCLEOTIDE SEQUENCE</scope>
</reference>
<dbReference type="GO" id="GO:0005743">
    <property type="term" value="C:mitochondrial inner membrane"/>
    <property type="evidence" value="ECO:0007669"/>
    <property type="project" value="UniProtKB-SubCell"/>
</dbReference>
<feature type="domain" description="EF-hand" evidence="14">
    <location>
        <begin position="93"/>
        <end position="128"/>
    </location>
</feature>
<name>A0A1B6CWK1_9HEMI</name>
<dbReference type="GO" id="GO:0005509">
    <property type="term" value="F:calcium ion binding"/>
    <property type="evidence" value="ECO:0007669"/>
    <property type="project" value="InterPro"/>
</dbReference>
<dbReference type="Gene3D" id="1.10.238.10">
    <property type="entry name" value="EF-hand"/>
    <property type="match status" value="2"/>
</dbReference>
<keyword evidence="3 13" id="KW-0813">Transport</keyword>
<keyword evidence="7" id="KW-0999">Mitochondrion inner membrane</keyword>